<protein>
    <submittedName>
        <fullName evidence="1">SRPBCC family protein</fullName>
    </submittedName>
</protein>
<evidence type="ECO:0000313" key="2">
    <source>
        <dbReference type="Proteomes" id="UP001596200"/>
    </source>
</evidence>
<name>A0ABW1GTW8_9ACTN</name>
<dbReference type="Proteomes" id="UP001596200">
    <property type="component" value="Unassembled WGS sequence"/>
</dbReference>
<evidence type="ECO:0000313" key="1">
    <source>
        <dbReference type="EMBL" id="MFC5916941.1"/>
    </source>
</evidence>
<comment type="caution">
    <text evidence="1">The sequence shown here is derived from an EMBL/GenBank/DDBJ whole genome shotgun (WGS) entry which is preliminary data.</text>
</comment>
<sequence length="138" mass="15093">MWTYEHSIETALPQAAVWDCYADPALWPEWDKEVRELTLDGPLAPGVRGTLDLHGLPPTELTIPSVIPGTALTTEVRIPDGTLLRFTYHLAELSRATRVTHRAQLDGPSAGQEFGAAITAPVPDTMRALIHFAASRAR</sequence>
<proteinExistence type="predicted"/>
<dbReference type="Gene3D" id="3.30.530.20">
    <property type="match status" value="1"/>
</dbReference>
<keyword evidence="2" id="KW-1185">Reference proteome</keyword>
<dbReference type="RefSeq" id="WP_344515897.1">
    <property type="nucleotide sequence ID" value="NZ_BAAATU010000034.1"/>
</dbReference>
<accession>A0ABW1GTW8</accession>
<organism evidence="1 2">
    <name type="scientific">Streptomyces pulveraceus</name>
    <dbReference type="NCBI Taxonomy" id="68258"/>
    <lineage>
        <taxon>Bacteria</taxon>
        <taxon>Bacillati</taxon>
        <taxon>Actinomycetota</taxon>
        <taxon>Actinomycetes</taxon>
        <taxon>Kitasatosporales</taxon>
        <taxon>Streptomycetaceae</taxon>
        <taxon>Streptomyces</taxon>
    </lineage>
</organism>
<dbReference type="SUPFAM" id="SSF55961">
    <property type="entry name" value="Bet v1-like"/>
    <property type="match status" value="1"/>
</dbReference>
<dbReference type="InterPro" id="IPR023393">
    <property type="entry name" value="START-like_dom_sf"/>
</dbReference>
<dbReference type="Pfam" id="PF10604">
    <property type="entry name" value="Polyketide_cyc2"/>
    <property type="match status" value="1"/>
</dbReference>
<dbReference type="InterPro" id="IPR019587">
    <property type="entry name" value="Polyketide_cyclase/dehydratase"/>
</dbReference>
<reference evidence="2" key="1">
    <citation type="journal article" date="2019" name="Int. J. Syst. Evol. Microbiol.">
        <title>The Global Catalogue of Microorganisms (GCM) 10K type strain sequencing project: providing services to taxonomists for standard genome sequencing and annotation.</title>
        <authorList>
            <consortium name="The Broad Institute Genomics Platform"/>
            <consortium name="The Broad Institute Genome Sequencing Center for Infectious Disease"/>
            <person name="Wu L."/>
            <person name="Ma J."/>
        </authorList>
    </citation>
    <scope>NUCLEOTIDE SEQUENCE [LARGE SCALE GENOMIC DNA]</scope>
    <source>
        <strain evidence="2">JCM 4147</strain>
    </source>
</reference>
<dbReference type="EMBL" id="JBHSPU010000022">
    <property type="protein sequence ID" value="MFC5916941.1"/>
    <property type="molecule type" value="Genomic_DNA"/>
</dbReference>
<gene>
    <name evidence="1" type="ORF">ACFP1B_26460</name>
</gene>